<accession>A0A5C5W9W7</accession>
<dbReference type="RefSeq" id="WP_197441375.1">
    <property type="nucleotide sequence ID" value="NZ_SIHI01000024.1"/>
</dbReference>
<evidence type="ECO:0000256" key="4">
    <source>
        <dbReference type="ARBA" id="ARBA00022801"/>
    </source>
</evidence>
<comment type="caution">
    <text evidence="8">The sequence shown here is derived from an EMBL/GenBank/DDBJ whole genome shotgun (WGS) entry which is preliminary data.</text>
</comment>
<organism evidence="8 9">
    <name type="scientific">Thalassoglobus neptunius</name>
    <dbReference type="NCBI Taxonomy" id="1938619"/>
    <lineage>
        <taxon>Bacteria</taxon>
        <taxon>Pseudomonadati</taxon>
        <taxon>Planctomycetota</taxon>
        <taxon>Planctomycetia</taxon>
        <taxon>Planctomycetales</taxon>
        <taxon>Planctomycetaceae</taxon>
        <taxon>Thalassoglobus</taxon>
    </lineage>
</organism>
<dbReference type="Proteomes" id="UP000317243">
    <property type="component" value="Unassembled WGS sequence"/>
</dbReference>
<sequence length="229" mass="26347">MTAQEFREILAQTLDDQRLSRGERKALKSVLNDMRPAQTELDVYRHEAFDLARETLPTALDKGAVIDWLEDVIRTLKPAEEKGHVVETEAYFSPGNRCRSRIRSLLRQSRNTVDICVFTITDDEISEVIAETHNRGVAVRIITDDEKSSDTGSDIERLASIGIDVVIDNSPYHMHHKFALFDESILLCGSYNWTRSAADRNEENIVITNDDHLVDSFHKLFQDLWIRYR</sequence>
<dbReference type="EMBL" id="SIHI01000024">
    <property type="protein sequence ID" value="TWT47083.1"/>
    <property type="molecule type" value="Genomic_DNA"/>
</dbReference>
<reference evidence="8 9" key="1">
    <citation type="submission" date="2019-02" db="EMBL/GenBank/DDBJ databases">
        <title>Deep-cultivation of Planctomycetes and their phenomic and genomic characterization uncovers novel biology.</title>
        <authorList>
            <person name="Wiegand S."/>
            <person name="Jogler M."/>
            <person name="Boedeker C."/>
            <person name="Pinto D."/>
            <person name="Vollmers J."/>
            <person name="Rivas-Marin E."/>
            <person name="Kohn T."/>
            <person name="Peeters S.H."/>
            <person name="Heuer A."/>
            <person name="Rast P."/>
            <person name="Oberbeckmann S."/>
            <person name="Bunk B."/>
            <person name="Jeske O."/>
            <person name="Meyerdierks A."/>
            <person name="Storesund J.E."/>
            <person name="Kallscheuer N."/>
            <person name="Luecker S."/>
            <person name="Lage O.M."/>
            <person name="Pohl T."/>
            <person name="Merkel B.J."/>
            <person name="Hornburger P."/>
            <person name="Mueller R.-W."/>
            <person name="Bruemmer F."/>
            <person name="Labrenz M."/>
            <person name="Spormann A.M."/>
            <person name="Op Den Camp H."/>
            <person name="Overmann J."/>
            <person name="Amann R."/>
            <person name="Jetten M.S.M."/>
            <person name="Mascher T."/>
            <person name="Medema M.H."/>
            <person name="Devos D.P."/>
            <person name="Kaster A.-K."/>
            <person name="Ovreas L."/>
            <person name="Rohde M."/>
            <person name="Galperin M.Y."/>
            <person name="Jogler C."/>
        </authorList>
    </citation>
    <scope>NUCLEOTIDE SEQUENCE [LARGE SCALE GENOMIC DNA]</scope>
    <source>
        <strain evidence="8 9">KOR42</strain>
    </source>
</reference>
<dbReference type="SUPFAM" id="SSF56024">
    <property type="entry name" value="Phospholipase D/nuclease"/>
    <property type="match status" value="1"/>
</dbReference>
<evidence type="ECO:0000256" key="6">
    <source>
        <dbReference type="ARBA" id="ARBA00023098"/>
    </source>
</evidence>
<keyword evidence="4 8" id="KW-0378">Hydrolase</keyword>
<keyword evidence="6" id="KW-0443">Lipid metabolism</keyword>
<evidence type="ECO:0000256" key="2">
    <source>
        <dbReference type="ARBA" id="ARBA00008664"/>
    </source>
</evidence>
<dbReference type="PANTHER" id="PTHR43856:SF1">
    <property type="entry name" value="MITOCHONDRIAL CARDIOLIPIN HYDROLASE"/>
    <property type="match status" value="1"/>
</dbReference>
<dbReference type="GO" id="GO:0006793">
    <property type="term" value="P:phosphorus metabolic process"/>
    <property type="evidence" value="ECO:0007669"/>
    <property type="project" value="UniProtKB-ARBA"/>
</dbReference>
<evidence type="ECO:0000256" key="3">
    <source>
        <dbReference type="ARBA" id="ARBA00012027"/>
    </source>
</evidence>
<protein>
    <recommendedName>
        <fullName evidence="3">phospholipase D</fullName>
        <ecNumber evidence="3">3.1.4.4</ecNumber>
    </recommendedName>
</protein>
<dbReference type="AlphaFoldDB" id="A0A5C5W9W7"/>
<dbReference type="EC" id="3.1.4.4" evidence="3"/>
<feature type="domain" description="PLD phosphodiesterase" evidence="7">
    <location>
        <begin position="170"/>
        <end position="197"/>
    </location>
</feature>
<evidence type="ECO:0000313" key="8">
    <source>
        <dbReference type="EMBL" id="TWT47083.1"/>
    </source>
</evidence>
<dbReference type="PROSITE" id="PS50035">
    <property type="entry name" value="PLD"/>
    <property type="match status" value="1"/>
</dbReference>
<keyword evidence="9" id="KW-1185">Reference proteome</keyword>
<keyword evidence="5" id="KW-0442">Lipid degradation</keyword>
<dbReference type="GO" id="GO:0004630">
    <property type="term" value="F:phospholipase D activity"/>
    <property type="evidence" value="ECO:0007669"/>
    <property type="project" value="UniProtKB-EC"/>
</dbReference>
<evidence type="ECO:0000256" key="5">
    <source>
        <dbReference type="ARBA" id="ARBA00022963"/>
    </source>
</evidence>
<dbReference type="GO" id="GO:0016891">
    <property type="term" value="F:RNA endonuclease activity producing 5'-phosphomonoesters, hydrolytic mechanism"/>
    <property type="evidence" value="ECO:0007669"/>
    <property type="project" value="TreeGrafter"/>
</dbReference>
<proteinExistence type="inferred from homology"/>
<name>A0A5C5W9W7_9PLAN</name>
<dbReference type="Pfam" id="PF13091">
    <property type="entry name" value="PLDc_2"/>
    <property type="match status" value="1"/>
</dbReference>
<dbReference type="InterPro" id="IPR051406">
    <property type="entry name" value="PLD_domain"/>
</dbReference>
<gene>
    <name evidence="8" type="primary">pld</name>
    <name evidence="8" type="ORF">KOR42_41960</name>
</gene>
<comment type="catalytic activity">
    <reaction evidence="1">
        <text>a 1,2-diacyl-sn-glycero-3-phosphocholine + H2O = a 1,2-diacyl-sn-glycero-3-phosphate + choline + H(+)</text>
        <dbReference type="Rhea" id="RHEA:14445"/>
        <dbReference type="ChEBI" id="CHEBI:15354"/>
        <dbReference type="ChEBI" id="CHEBI:15377"/>
        <dbReference type="ChEBI" id="CHEBI:15378"/>
        <dbReference type="ChEBI" id="CHEBI:57643"/>
        <dbReference type="ChEBI" id="CHEBI:58608"/>
        <dbReference type="EC" id="3.1.4.4"/>
    </reaction>
</comment>
<comment type="similarity">
    <text evidence="2">Belongs to the phospholipase D family.</text>
</comment>
<dbReference type="InterPro" id="IPR025202">
    <property type="entry name" value="PLD-like_dom"/>
</dbReference>
<evidence type="ECO:0000256" key="1">
    <source>
        <dbReference type="ARBA" id="ARBA00000798"/>
    </source>
</evidence>
<dbReference type="PANTHER" id="PTHR43856">
    <property type="entry name" value="CARDIOLIPIN HYDROLASE"/>
    <property type="match status" value="1"/>
</dbReference>
<evidence type="ECO:0000259" key="7">
    <source>
        <dbReference type="PROSITE" id="PS50035"/>
    </source>
</evidence>
<dbReference type="GO" id="GO:0016042">
    <property type="term" value="P:lipid catabolic process"/>
    <property type="evidence" value="ECO:0007669"/>
    <property type="project" value="UniProtKB-KW"/>
</dbReference>
<evidence type="ECO:0000313" key="9">
    <source>
        <dbReference type="Proteomes" id="UP000317243"/>
    </source>
</evidence>
<dbReference type="InterPro" id="IPR001736">
    <property type="entry name" value="PLipase_D/transphosphatidylase"/>
</dbReference>
<dbReference type="CDD" id="cd09171">
    <property type="entry name" value="PLDc_vPLD6_like"/>
    <property type="match status" value="1"/>
</dbReference>
<dbReference type="Gene3D" id="3.30.870.10">
    <property type="entry name" value="Endonuclease Chain A"/>
    <property type="match status" value="1"/>
</dbReference>